<comment type="caution">
    <text evidence="10">The sequence shown here is derived from an EMBL/GenBank/DDBJ whole genome shotgun (WGS) entry which is preliminary data.</text>
</comment>
<reference evidence="10 11" key="1">
    <citation type="submission" date="2024-01" db="EMBL/GenBank/DDBJ databases">
        <title>Hyphobacterium bacterium isolated from marine sediment.</title>
        <authorList>
            <person name="Zhao S."/>
        </authorList>
    </citation>
    <scope>NUCLEOTIDE SEQUENCE [LARGE SCALE GENOMIC DNA]</scope>
    <source>
        <strain evidence="11">HN65</strain>
    </source>
</reference>
<evidence type="ECO:0000259" key="9">
    <source>
        <dbReference type="PROSITE" id="PS50929"/>
    </source>
</evidence>
<dbReference type="Gene3D" id="1.20.1560.10">
    <property type="entry name" value="ABC transporter type 1, transmembrane domain"/>
    <property type="match status" value="1"/>
</dbReference>
<gene>
    <name evidence="10" type="ORF">V0U79_03135</name>
</gene>
<dbReference type="PROSITE" id="PS50929">
    <property type="entry name" value="ABC_TM1F"/>
    <property type="match status" value="1"/>
</dbReference>
<evidence type="ECO:0000256" key="1">
    <source>
        <dbReference type="ARBA" id="ARBA00004651"/>
    </source>
</evidence>
<dbReference type="Gene3D" id="3.40.50.300">
    <property type="entry name" value="P-loop containing nucleotide triphosphate hydrolases"/>
    <property type="match status" value="1"/>
</dbReference>
<dbReference type="GO" id="GO:0005524">
    <property type="term" value="F:ATP binding"/>
    <property type="evidence" value="ECO:0007669"/>
    <property type="project" value="UniProtKB-KW"/>
</dbReference>
<dbReference type="InterPro" id="IPR003593">
    <property type="entry name" value="AAA+_ATPase"/>
</dbReference>
<dbReference type="SMART" id="SM00382">
    <property type="entry name" value="AAA"/>
    <property type="match status" value="1"/>
</dbReference>
<feature type="domain" description="ABC transporter" evidence="8">
    <location>
        <begin position="317"/>
        <end position="551"/>
    </location>
</feature>
<name>A0ABU7LNZ1_9PROT</name>
<feature type="transmembrane region" description="Helical" evidence="7">
    <location>
        <begin position="124"/>
        <end position="151"/>
    </location>
</feature>
<keyword evidence="6 7" id="KW-0472">Membrane</keyword>
<evidence type="ECO:0000313" key="11">
    <source>
        <dbReference type="Proteomes" id="UP001354971"/>
    </source>
</evidence>
<dbReference type="CDD" id="cd18552">
    <property type="entry name" value="ABC_6TM_MsbA_like"/>
    <property type="match status" value="1"/>
</dbReference>
<evidence type="ECO:0000256" key="7">
    <source>
        <dbReference type="SAM" id="Phobius"/>
    </source>
</evidence>
<dbReference type="SUPFAM" id="SSF90123">
    <property type="entry name" value="ABC transporter transmembrane region"/>
    <property type="match status" value="1"/>
</dbReference>
<evidence type="ECO:0000259" key="8">
    <source>
        <dbReference type="PROSITE" id="PS50893"/>
    </source>
</evidence>
<keyword evidence="2 7" id="KW-0812">Transmembrane</keyword>
<keyword evidence="11" id="KW-1185">Reference proteome</keyword>
<dbReference type="PROSITE" id="PS00211">
    <property type="entry name" value="ABC_TRANSPORTER_1"/>
    <property type="match status" value="1"/>
</dbReference>
<accession>A0ABU7LNZ1</accession>
<evidence type="ECO:0000256" key="2">
    <source>
        <dbReference type="ARBA" id="ARBA00022692"/>
    </source>
</evidence>
<dbReference type="InterPro" id="IPR017871">
    <property type="entry name" value="ABC_transporter-like_CS"/>
</dbReference>
<dbReference type="InterPro" id="IPR036640">
    <property type="entry name" value="ABC1_TM_sf"/>
</dbReference>
<evidence type="ECO:0000256" key="5">
    <source>
        <dbReference type="ARBA" id="ARBA00022989"/>
    </source>
</evidence>
<evidence type="ECO:0000256" key="6">
    <source>
        <dbReference type="ARBA" id="ARBA00023136"/>
    </source>
</evidence>
<dbReference type="RefSeq" id="WP_330198009.1">
    <property type="nucleotide sequence ID" value="NZ_JAZDRP010000002.1"/>
</dbReference>
<feature type="transmembrane region" description="Helical" evidence="7">
    <location>
        <begin position="35"/>
        <end position="57"/>
    </location>
</feature>
<dbReference type="Pfam" id="PF00005">
    <property type="entry name" value="ABC_tran"/>
    <property type="match status" value="1"/>
</dbReference>
<keyword evidence="3" id="KW-0547">Nucleotide-binding</keyword>
<protein>
    <submittedName>
        <fullName evidence="10">ABC transporter ATP-binding protein</fullName>
    </submittedName>
</protein>
<dbReference type="PANTHER" id="PTHR43394">
    <property type="entry name" value="ATP-DEPENDENT PERMEASE MDL1, MITOCHONDRIAL"/>
    <property type="match status" value="1"/>
</dbReference>
<dbReference type="InterPro" id="IPR003439">
    <property type="entry name" value="ABC_transporter-like_ATP-bd"/>
</dbReference>
<evidence type="ECO:0000313" key="10">
    <source>
        <dbReference type="EMBL" id="MEE2525346.1"/>
    </source>
</evidence>
<dbReference type="PROSITE" id="PS50893">
    <property type="entry name" value="ABC_TRANSPORTER_2"/>
    <property type="match status" value="1"/>
</dbReference>
<dbReference type="Pfam" id="PF00664">
    <property type="entry name" value="ABC_membrane"/>
    <property type="match status" value="1"/>
</dbReference>
<keyword evidence="5 7" id="KW-1133">Transmembrane helix</keyword>
<proteinExistence type="predicted"/>
<evidence type="ECO:0000256" key="4">
    <source>
        <dbReference type="ARBA" id="ARBA00022840"/>
    </source>
</evidence>
<dbReference type="InterPro" id="IPR027417">
    <property type="entry name" value="P-loop_NTPase"/>
</dbReference>
<dbReference type="InterPro" id="IPR039421">
    <property type="entry name" value="Type_1_exporter"/>
</dbReference>
<evidence type="ECO:0000256" key="3">
    <source>
        <dbReference type="ARBA" id="ARBA00022741"/>
    </source>
</evidence>
<organism evidence="10 11">
    <name type="scientific">Hyphobacterium lacteum</name>
    <dbReference type="NCBI Taxonomy" id="3116575"/>
    <lineage>
        <taxon>Bacteria</taxon>
        <taxon>Pseudomonadati</taxon>
        <taxon>Pseudomonadota</taxon>
        <taxon>Alphaproteobacteria</taxon>
        <taxon>Maricaulales</taxon>
        <taxon>Maricaulaceae</taxon>
        <taxon>Hyphobacterium</taxon>
    </lineage>
</organism>
<dbReference type="PANTHER" id="PTHR43394:SF1">
    <property type="entry name" value="ATP-BINDING CASSETTE SUB-FAMILY B MEMBER 10, MITOCHONDRIAL"/>
    <property type="match status" value="1"/>
</dbReference>
<keyword evidence="4 10" id="KW-0067">ATP-binding</keyword>
<dbReference type="InterPro" id="IPR011527">
    <property type="entry name" value="ABC1_TM_dom"/>
</dbReference>
<sequence>MTLAVILSATTAAAASSYAFMIRWAVDLLEQQDARVIWLAPIVIIAITAIRGGSLFLQTVQTNRLALRVMQDLQEILFARLVRADYARIVAEPVGSIVSRFTNDITILRDLLVRASNNLLRDTLTIVGAVAAMFVFDWMLAILVLVVYPLAALPVIRIGNRLRKTSGEAQAQMGQVTSFLEESFSGARMVKTYQLEDEEIDRSRSAFLQRFRLALSIAASKARVDPILEVVGGAAFAGVLGFAGWRISQGAASIADFTGFIAAIGVMAPAVRAVGTLGAAMQEGVAVLNRIYDVLDENDQVTEAENAKALTIGKAEIRFEGVCFAYGDGETALDHIDIVAAPGKTTAIVGASGSGKTTLLNLIPRLYDPTRGRVLIDDQDIRKATIASVRNASALVSQDVVLFDDTIAANIAFGRMDASHDEIVAAAKAADAHGFISEMPDGYDSHVGPRGSQLSGGQRQRIAIARAILADAPILLLDEATSALDAEAEARVQAALKTLSQGRTTIVIAHRLSTVRDADRIYVMEKGRVAETGRHDELLAQDGIYARLSRLQFTD</sequence>
<feature type="domain" description="ABC transmembrane type-1" evidence="9">
    <location>
        <begin position="3"/>
        <end position="283"/>
    </location>
</feature>
<dbReference type="Proteomes" id="UP001354971">
    <property type="component" value="Unassembled WGS sequence"/>
</dbReference>
<comment type="subcellular location">
    <subcellularLocation>
        <location evidence="1">Cell membrane</location>
        <topology evidence="1">Multi-pass membrane protein</topology>
    </subcellularLocation>
</comment>
<dbReference type="SUPFAM" id="SSF52540">
    <property type="entry name" value="P-loop containing nucleoside triphosphate hydrolases"/>
    <property type="match status" value="1"/>
</dbReference>
<dbReference type="EMBL" id="JAZDRP010000002">
    <property type="protein sequence ID" value="MEE2525346.1"/>
    <property type="molecule type" value="Genomic_DNA"/>
</dbReference>